<dbReference type="NCBIfam" id="TIGR02258">
    <property type="entry name" value="2_5_ligase"/>
    <property type="match status" value="1"/>
</dbReference>
<protein>
    <recommendedName>
        <fullName evidence="2">RNA 2',3'-cyclic phosphodiesterase</fullName>
        <shortName evidence="2">RNA 2',3'-CPDase</shortName>
        <ecNumber evidence="2">3.1.4.58</ecNumber>
    </recommendedName>
</protein>
<name>A0A7D5XD43_FERL1</name>
<dbReference type="HAMAP" id="MF_01940">
    <property type="entry name" value="RNA_CPDase"/>
    <property type="match status" value="1"/>
</dbReference>
<keyword evidence="4" id="KW-0436">Ligase</keyword>
<dbReference type="Proteomes" id="UP000510821">
    <property type="component" value="Chromosome"/>
</dbReference>
<evidence type="ECO:0000259" key="3">
    <source>
        <dbReference type="Pfam" id="PF02834"/>
    </source>
</evidence>
<dbReference type="InterPro" id="IPR004175">
    <property type="entry name" value="RNA_CPDase"/>
</dbReference>
<dbReference type="GO" id="GO:0008664">
    <property type="term" value="F:RNA 2',3'-cyclic 3'-phosphodiesterase activity"/>
    <property type="evidence" value="ECO:0007669"/>
    <property type="project" value="UniProtKB-EC"/>
</dbReference>
<feature type="domain" description="Phosphoesterase HXTX" evidence="3">
    <location>
        <begin position="8"/>
        <end position="87"/>
    </location>
</feature>
<dbReference type="EC" id="3.1.4.58" evidence="2"/>
<keyword evidence="1 2" id="KW-0378">Hydrolase</keyword>
<dbReference type="GO" id="GO:0004113">
    <property type="term" value="F:2',3'-cyclic-nucleotide 3'-phosphodiesterase activity"/>
    <property type="evidence" value="ECO:0007669"/>
    <property type="project" value="InterPro"/>
</dbReference>
<evidence type="ECO:0000313" key="5">
    <source>
        <dbReference type="Proteomes" id="UP000510821"/>
    </source>
</evidence>
<evidence type="ECO:0000256" key="1">
    <source>
        <dbReference type="ARBA" id="ARBA00022801"/>
    </source>
</evidence>
<gene>
    <name evidence="4" type="ORF">Sv326_0876</name>
</gene>
<feature type="active site" description="Proton donor" evidence="2">
    <location>
        <position position="38"/>
    </location>
</feature>
<reference evidence="5" key="1">
    <citation type="submission" date="2020-07" db="EMBL/GenBank/DDBJ databases">
        <title>Metabolic diversity and evolutionary history of the archaeal phylum ###Micrarchaeota### uncovered from a freshwater lake metagenome.</title>
        <authorList>
            <person name="Kadnikov V.V."/>
            <person name="Savvichev A.S."/>
            <person name="Mardanov A.V."/>
            <person name="Beletsky A.V."/>
            <person name="Chupakov A.V."/>
            <person name="Kokryatskaya N.M."/>
            <person name="Pimenov N.V."/>
            <person name="Ravin N.V."/>
        </authorList>
    </citation>
    <scope>NUCLEOTIDE SEQUENCE [LARGE SCALE GENOMIC DNA]</scope>
</reference>
<dbReference type="KEGG" id="flt:Sv326_0876"/>
<accession>A0A7D5XD43</accession>
<dbReference type="Pfam" id="PF02834">
    <property type="entry name" value="LigT_PEase"/>
    <property type="match status" value="2"/>
</dbReference>
<dbReference type="InterPro" id="IPR014051">
    <property type="entry name" value="Phosphoesterase_HXTX"/>
</dbReference>
<feature type="active site" description="Proton acceptor" evidence="2">
    <location>
        <position position="119"/>
    </location>
</feature>
<sequence length="177" mass="20302">MRTFIAVEVDERLREKMAELQKQLSIDGVKLVEKENLHLTMHFLGEIDDTMKGKVTQAMEKVNCRKFEMSCNCAGAFPNRNYIRVIWVGVDAPELKSIHDQLGGELARLGFKKEDFSPHITLARVKFLKDKTKLIEFLETNAETELGDCTVDRILLKKSTLTPKGPVYENVYEKKLI</sequence>
<evidence type="ECO:0000256" key="2">
    <source>
        <dbReference type="HAMAP-Rule" id="MF_01940"/>
    </source>
</evidence>
<dbReference type="AlphaFoldDB" id="A0A7D5XD43"/>
<dbReference type="PANTHER" id="PTHR35561">
    <property type="entry name" value="RNA 2',3'-CYCLIC PHOSPHODIESTERASE"/>
    <property type="match status" value="1"/>
</dbReference>
<comment type="function">
    <text evidence="2">Hydrolyzes RNA 2',3'-cyclic phosphodiester to an RNA 2'-phosphomonoester.</text>
</comment>
<comment type="similarity">
    <text evidence="2">Belongs to the 2H phosphoesterase superfamily. ThpR family.</text>
</comment>
<dbReference type="PANTHER" id="PTHR35561:SF1">
    <property type="entry name" value="RNA 2',3'-CYCLIC PHOSPHODIESTERASE"/>
    <property type="match status" value="1"/>
</dbReference>
<dbReference type="GO" id="GO:0016874">
    <property type="term" value="F:ligase activity"/>
    <property type="evidence" value="ECO:0007669"/>
    <property type="project" value="UniProtKB-KW"/>
</dbReference>
<comment type="catalytic activity">
    <reaction evidence="2">
        <text>a 3'-end 2',3'-cyclophospho-ribonucleotide-RNA + H2O = a 3'-end 2'-phospho-ribonucleotide-RNA + H(+)</text>
        <dbReference type="Rhea" id="RHEA:11828"/>
        <dbReference type="Rhea" id="RHEA-COMP:10464"/>
        <dbReference type="Rhea" id="RHEA-COMP:17353"/>
        <dbReference type="ChEBI" id="CHEBI:15377"/>
        <dbReference type="ChEBI" id="CHEBI:15378"/>
        <dbReference type="ChEBI" id="CHEBI:83064"/>
        <dbReference type="ChEBI" id="CHEBI:173113"/>
        <dbReference type="EC" id="3.1.4.58"/>
    </reaction>
</comment>
<organism evidence="4 5">
    <name type="scientific">Fermentimicrarchaeum limneticum</name>
    <dbReference type="NCBI Taxonomy" id="2795018"/>
    <lineage>
        <taxon>Archaea</taxon>
        <taxon>Candidatus Micrarchaeota</taxon>
        <taxon>Candidatus Fermentimicrarchaeales</taxon>
        <taxon>Candidatus Fermentimicrarchaeaceae</taxon>
        <taxon>Candidatus Fermentimicrarchaeum</taxon>
    </lineage>
</organism>
<dbReference type="SUPFAM" id="SSF55144">
    <property type="entry name" value="LigT-like"/>
    <property type="match status" value="1"/>
</dbReference>
<dbReference type="Gene3D" id="3.90.1140.10">
    <property type="entry name" value="Cyclic phosphodiesterase"/>
    <property type="match status" value="1"/>
</dbReference>
<feature type="short sequence motif" description="HXTX 2" evidence="2">
    <location>
        <begin position="119"/>
        <end position="122"/>
    </location>
</feature>
<proteinExistence type="inferred from homology"/>
<dbReference type="InterPro" id="IPR009097">
    <property type="entry name" value="Cyclic_Pdiesterase"/>
</dbReference>
<dbReference type="EMBL" id="CP058998">
    <property type="protein sequence ID" value="QLJ53051.1"/>
    <property type="molecule type" value="Genomic_DNA"/>
</dbReference>
<feature type="domain" description="Phosphoesterase HXTX" evidence="3">
    <location>
        <begin position="93"/>
        <end position="168"/>
    </location>
</feature>
<feature type="short sequence motif" description="HXTX 1" evidence="2">
    <location>
        <begin position="38"/>
        <end position="41"/>
    </location>
</feature>
<evidence type="ECO:0000313" key="4">
    <source>
        <dbReference type="EMBL" id="QLJ53051.1"/>
    </source>
</evidence>